<feature type="compositionally biased region" description="Pro residues" evidence="1">
    <location>
        <begin position="44"/>
        <end position="58"/>
    </location>
</feature>
<feature type="region of interest" description="Disordered" evidence="1">
    <location>
        <begin position="26"/>
        <end position="73"/>
    </location>
</feature>
<dbReference type="AlphaFoldDB" id="A0A858RRL3"/>
<dbReference type="KEGG" id="luo:HHL09_25435"/>
<keyword evidence="3" id="KW-1185">Reference proteome</keyword>
<feature type="compositionally biased region" description="Low complexity" evidence="1">
    <location>
        <begin position="59"/>
        <end position="70"/>
    </location>
</feature>
<protein>
    <submittedName>
        <fullName evidence="2">Uncharacterized protein</fullName>
    </submittedName>
</protein>
<organism evidence="2 3">
    <name type="scientific">Luteolibacter luteus</name>
    <dbReference type="NCBI Taxonomy" id="2728835"/>
    <lineage>
        <taxon>Bacteria</taxon>
        <taxon>Pseudomonadati</taxon>
        <taxon>Verrucomicrobiota</taxon>
        <taxon>Verrucomicrobiia</taxon>
        <taxon>Verrucomicrobiales</taxon>
        <taxon>Verrucomicrobiaceae</taxon>
        <taxon>Luteolibacter</taxon>
    </lineage>
</organism>
<dbReference type="RefSeq" id="WP_169457465.1">
    <property type="nucleotide sequence ID" value="NZ_CP051774.1"/>
</dbReference>
<sequence length="173" mass="18511">MKVIAATILAILLLGLALWRPWEKREASHSLPPPGPVDRQFPPAGDPPVTGPPQPEPAPAVATPEPVTPELSAEDIEKVSYATENLELTLRDFGAALGGNPVGTNAEITAALLGDNARQMKLELPAGSSLNASGELCDPWGTPWFFHQLSAKKTELRSAGPDKQLYTQDDFVR</sequence>
<dbReference type="Proteomes" id="UP000501812">
    <property type="component" value="Chromosome"/>
</dbReference>
<evidence type="ECO:0000313" key="3">
    <source>
        <dbReference type="Proteomes" id="UP000501812"/>
    </source>
</evidence>
<proteinExistence type="predicted"/>
<evidence type="ECO:0000256" key="1">
    <source>
        <dbReference type="SAM" id="MobiDB-lite"/>
    </source>
</evidence>
<accession>A0A858RRL3</accession>
<gene>
    <name evidence="2" type="ORF">HHL09_25435</name>
</gene>
<name>A0A858RRL3_9BACT</name>
<dbReference type="EMBL" id="CP051774">
    <property type="protein sequence ID" value="QJE98979.1"/>
    <property type="molecule type" value="Genomic_DNA"/>
</dbReference>
<reference evidence="2 3" key="1">
    <citation type="submission" date="2020-04" db="EMBL/GenBank/DDBJ databases">
        <title>Luteolibacter sp. G-1-1-1 isolated from soil.</title>
        <authorList>
            <person name="Dahal R.H."/>
        </authorList>
    </citation>
    <scope>NUCLEOTIDE SEQUENCE [LARGE SCALE GENOMIC DNA]</scope>
    <source>
        <strain evidence="2 3">G-1-1-1</strain>
    </source>
</reference>
<evidence type="ECO:0000313" key="2">
    <source>
        <dbReference type="EMBL" id="QJE98979.1"/>
    </source>
</evidence>